<accession>A0A0N5CE44</accession>
<evidence type="ECO:0000313" key="2">
    <source>
        <dbReference type="WBParaSite" id="SPAL_0001613400.1"/>
    </source>
</evidence>
<sequence>MDRQNNRKRTTKNYNESKCQIYEDESILPFRSESWLHLKTLICLNNKDKSTLEEILSCLRAIKSRDSEKGRIALDATYELFFAHYVFMTTNHDSIHGKENLTRIFGVTVNRVVGHLQDIQVSLENYRGATIRETLKFFKIDVDIADHRNDFAHGNIPSLYVLLEAIEKLTELIIKVYWEFYDGDISWPKNIFDGNLEIIENIRESICVVRSPDSYLMSYEEFVTQKSVKQLKFTISNNCSLFITLLIKTKNLIIIDEINREDNISENYNFIPTSHHIIAMRYIFKLLLENGDVFELARLTGEYAIETEDEYFKKQYIFWTGWFIKRIAIEKLVSGWEIKELGKICVILDLEECLDKIREHYNVEMSDFISFYESNQNKVDNENEIKEVYVCGPWGC</sequence>
<keyword evidence="1" id="KW-1185">Reference proteome</keyword>
<dbReference type="GO" id="GO:0090730">
    <property type="term" value="C:Las1 complex"/>
    <property type="evidence" value="ECO:0007669"/>
    <property type="project" value="InterPro"/>
</dbReference>
<dbReference type="InterPro" id="IPR007174">
    <property type="entry name" value="Las1"/>
</dbReference>
<dbReference type="Pfam" id="PF04031">
    <property type="entry name" value="Las1"/>
    <property type="match status" value="1"/>
</dbReference>
<protein>
    <submittedName>
        <fullName evidence="2">HEPN_Cthe2314 domain-containing protein</fullName>
    </submittedName>
</protein>
<dbReference type="WBParaSite" id="SPAL_0001613400.1">
    <property type="protein sequence ID" value="SPAL_0001613400.1"/>
    <property type="gene ID" value="SPAL_0001613400"/>
</dbReference>
<dbReference type="GO" id="GO:0004519">
    <property type="term" value="F:endonuclease activity"/>
    <property type="evidence" value="ECO:0007669"/>
    <property type="project" value="InterPro"/>
</dbReference>
<reference evidence="2" key="1">
    <citation type="submission" date="2017-02" db="UniProtKB">
        <authorList>
            <consortium name="WormBaseParasite"/>
        </authorList>
    </citation>
    <scope>IDENTIFICATION</scope>
</reference>
<evidence type="ECO:0000313" key="1">
    <source>
        <dbReference type="Proteomes" id="UP000046392"/>
    </source>
</evidence>
<name>A0A0N5CE44_STREA</name>
<dbReference type="GO" id="GO:0006364">
    <property type="term" value="P:rRNA processing"/>
    <property type="evidence" value="ECO:0007669"/>
    <property type="project" value="InterPro"/>
</dbReference>
<organism evidence="1 2">
    <name type="scientific">Strongyloides papillosus</name>
    <name type="common">Intestinal threadworm</name>
    <dbReference type="NCBI Taxonomy" id="174720"/>
    <lineage>
        <taxon>Eukaryota</taxon>
        <taxon>Metazoa</taxon>
        <taxon>Ecdysozoa</taxon>
        <taxon>Nematoda</taxon>
        <taxon>Chromadorea</taxon>
        <taxon>Rhabditida</taxon>
        <taxon>Tylenchina</taxon>
        <taxon>Panagrolaimomorpha</taxon>
        <taxon>Strongyloidoidea</taxon>
        <taxon>Strongyloididae</taxon>
        <taxon>Strongyloides</taxon>
    </lineage>
</organism>
<proteinExistence type="predicted"/>
<dbReference type="Proteomes" id="UP000046392">
    <property type="component" value="Unplaced"/>
</dbReference>
<dbReference type="AlphaFoldDB" id="A0A0N5CE44"/>